<feature type="region of interest" description="Disordered" evidence="1">
    <location>
        <begin position="33"/>
        <end position="109"/>
    </location>
</feature>
<dbReference type="EMBL" id="ML976982">
    <property type="protein sequence ID" value="KAF1960524.1"/>
    <property type="molecule type" value="Genomic_DNA"/>
</dbReference>
<organism evidence="2 3">
    <name type="scientific">Byssothecium circinans</name>
    <dbReference type="NCBI Taxonomy" id="147558"/>
    <lineage>
        <taxon>Eukaryota</taxon>
        <taxon>Fungi</taxon>
        <taxon>Dikarya</taxon>
        <taxon>Ascomycota</taxon>
        <taxon>Pezizomycotina</taxon>
        <taxon>Dothideomycetes</taxon>
        <taxon>Pleosporomycetidae</taxon>
        <taxon>Pleosporales</taxon>
        <taxon>Massarineae</taxon>
        <taxon>Massarinaceae</taxon>
        <taxon>Byssothecium</taxon>
    </lineage>
</organism>
<evidence type="ECO:0000313" key="2">
    <source>
        <dbReference type="EMBL" id="KAF1960524.1"/>
    </source>
</evidence>
<proteinExistence type="predicted"/>
<reference evidence="2" key="1">
    <citation type="journal article" date="2020" name="Stud. Mycol.">
        <title>101 Dothideomycetes genomes: a test case for predicting lifestyles and emergence of pathogens.</title>
        <authorList>
            <person name="Haridas S."/>
            <person name="Albert R."/>
            <person name="Binder M."/>
            <person name="Bloem J."/>
            <person name="Labutti K."/>
            <person name="Salamov A."/>
            <person name="Andreopoulos B."/>
            <person name="Baker S."/>
            <person name="Barry K."/>
            <person name="Bills G."/>
            <person name="Bluhm B."/>
            <person name="Cannon C."/>
            <person name="Castanera R."/>
            <person name="Culley D."/>
            <person name="Daum C."/>
            <person name="Ezra D."/>
            <person name="Gonzalez J."/>
            <person name="Henrissat B."/>
            <person name="Kuo A."/>
            <person name="Liang C."/>
            <person name="Lipzen A."/>
            <person name="Lutzoni F."/>
            <person name="Magnuson J."/>
            <person name="Mondo S."/>
            <person name="Nolan M."/>
            <person name="Ohm R."/>
            <person name="Pangilinan J."/>
            <person name="Park H.-J."/>
            <person name="Ramirez L."/>
            <person name="Alfaro M."/>
            <person name="Sun H."/>
            <person name="Tritt A."/>
            <person name="Yoshinaga Y."/>
            <person name="Zwiers L.-H."/>
            <person name="Turgeon B."/>
            <person name="Goodwin S."/>
            <person name="Spatafora J."/>
            <person name="Crous P."/>
            <person name="Grigoriev I."/>
        </authorList>
    </citation>
    <scope>NUCLEOTIDE SEQUENCE</scope>
    <source>
        <strain evidence="2">CBS 675.92</strain>
    </source>
</reference>
<gene>
    <name evidence="2" type="ORF">CC80DRAFT_258773</name>
</gene>
<dbReference type="AlphaFoldDB" id="A0A6A5U751"/>
<dbReference type="Proteomes" id="UP000800035">
    <property type="component" value="Unassembled WGS sequence"/>
</dbReference>
<name>A0A6A5U751_9PLEO</name>
<accession>A0A6A5U751</accession>
<evidence type="ECO:0000313" key="3">
    <source>
        <dbReference type="Proteomes" id="UP000800035"/>
    </source>
</evidence>
<keyword evidence="3" id="KW-1185">Reference proteome</keyword>
<sequence length="126" mass="13595">MNGGISKARTTRRSHVTLSKALQETLLAAIANSSAELLPNPRDQPPVDGDISPEPDAPFRSTKRLLDVTSDVDPLPVKRTRLAQTDTQQPGVEEEASEQADKAADSTTAQAQAFQVSIRLISQRCC</sequence>
<evidence type="ECO:0000256" key="1">
    <source>
        <dbReference type="SAM" id="MobiDB-lite"/>
    </source>
</evidence>
<protein>
    <submittedName>
        <fullName evidence="2">Uncharacterized protein</fullName>
    </submittedName>
</protein>